<evidence type="ECO:0000259" key="1">
    <source>
        <dbReference type="Pfam" id="PF00149"/>
    </source>
</evidence>
<evidence type="ECO:0000313" key="2">
    <source>
        <dbReference type="EMBL" id="MBB3933463.1"/>
    </source>
</evidence>
<dbReference type="Gene3D" id="3.60.21.10">
    <property type="match status" value="1"/>
</dbReference>
<protein>
    <recommendedName>
        <fullName evidence="1">Calcineurin-like phosphoesterase domain-containing protein</fullName>
    </recommendedName>
</protein>
<dbReference type="InterPro" id="IPR004843">
    <property type="entry name" value="Calcineurin-like_PHP"/>
</dbReference>
<organism evidence="2 3">
    <name type="scientific">Kaistia hirudinis</name>
    <dbReference type="NCBI Taxonomy" id="1293440"/>
    <lineage>
        <taxon>Bacteria</taxon>
        <taxon>Pseudomonadati</taxon>
        <taxon>Pseudomonadota</taxon>
        <taxon>Alphaproteobacteria</taxon>
        <taxon>Hyphomicrobiales</taxon>
        <taxon>Kaistiaceae</taxon>
        <taxon>Kaistia</taxon>
    </lineage>
</organism>
<proteinExistence type="predicted"/>
<dbReference type="GO" id="GO:0016787">
    <property type="term" value="F:hydrolase activity"/>
    <property type="evidence" value="ECO:0007669"/>
    <property type="project" value="InterPro"/>
</dbReference>
<dbReference type="PANTHER" id="PTHR39323">
    <property type="entry name" value="BLR1149 PROTEIN"/>
    <property type="match status" value="1"/>
</dbReference>
<dbReference type="RefSeq" id="WP_183401113.1">
    <property type="nucleotide sequence ID" value="NZ_JACIDS010000006.1"/>
</dbReference>
<sequence>MVDASGAAGEERQATASALIAGVRLGLLPEGALYWPDEKTLVVADLHLEKGSAFAARGQMLPPYDTAATLARLEALLARLGPDRVIALGDSFHDSRAGARMTEEHRARLVRLTGSREWIWIAGNHDPAPPAGVGGIARAELRLGPLTFRHEPRPGALPGEIAGHLHPAARIVGRGRSIRRRCFASDQRRLVMPAFGALAGGLNVLDEAFRPLFSGRAFHAFMLGEAVHAIAGRRLVGE</sequence>
<dbReference type="PIRSF" id="PIRSF000887">
    <property type="entry name" value="Pesterase_MJ0037"/>
    <property type="match status" value="1"/>
</dbReference>
<dbReference type="SUPFAM" id="SSF56300">
    <property type="entry name" value="Metallo-dependent phosphatases"/>
    <property type="match status" value="1"/>
</dbReference>
<dbReference type="Proteomes" id="UP000553963">
    <property type="component" value="Unassembled WGS sequence"/>
</dbReference>
<dbReference type="InterPro" id="IPR026336">
    <property type="entry name" value="PdeM-like"/>
</dbReference>
<gene>
    <name evidence="2" type="ORF">GGR25_004536</name>
</gene>
<dbReference type="PANTHER" id="PTHR39323:SF1">
    <property type="entry name" value="BLR1149 PROTEIN"/>
    <property type="match status" value="1"/>
</dbReference>
<dbReference type="InterPro" id="IPR029052">
    <property type="entry name" value="Metallo-depent_PP-like"/>
</dbReference>
<dbReference type="NCBIfam" id="TIGR04123">
    <property type="entry name" value="P_estr_lig_assc"/>
    <property type="match status" value="1"/>
</dbReference>
<feature type="domain" description="Calcineurin-like phosphoesterase" evidence="1">
    <location>
        <begin position="39"/>
        <end position="137"/>
    </location>
</feature>
<dbReference type="InterPro" id="IPR024173">
    <property type="entry name" value="Pesterase_MJ0037-like"/>
</dbReference>
<evidence type="ECO:0000313" key="3">
    <source>
        <dbReference type="Proteomes" id="UP000553963"/>
    </source>
</evidence>
<reference evidence="2 3" key="1">
    <citation type="submission" date="2020-08" db="EMBL/GenBank/DDBJ databases">
        <title>Genomic Encyclopedia of Type Strains, Phase IV (KMG-IV): sequencing the most valuable type-strain genomes for metagenomic binning, comparative biology and taxonomic classification.</title>
        <authorList>
            <person name="Goeker M."/>
        </authorList>
    </citation>
    <scope>NUCLEOTIDE SEQUENCE [LARGE SCALE GENOMIC DNA]</scope>
    <source>
        <strain evidence="2 3">DSM 25966</strain>
    </source>
</reference>
<name>A0A840AW72_9HYPH</name>
<dbReference type="EMBL" id="JACIDS010000006">
    <property type="protein sequence ID" value="MBB3933463.1"/>
    <property type="molecule type" value="Genomic_DNA"/>
</dbReference>
<keyword evidence="3" id="KW-1185">Reference proteome</keyword>
<dbReference type="Pfam" id="PF00149">
    <property type="entry name" value="Metallophos"/>
    <property type="match status" value="1"/>
</dbReference>
<accession>A0A840AW72</accession>
<comment type="caution">
    <text evidence="2">The sequence shown here is derived from an EMBL/GenBank/DDBJ whole genome shotgun (WGS) entry which is preliminary data.</text>
</comment>
<dbReference type="AlphaFoldDB" id="A0A840AW72"/>